<keyword evidence="4" id="KW-0677">Repeat</keyword>
<protein>
    <recommendedName>
        <fullName evidence="8">Mitochondrial 15S rRNA processing factor CCM1</fullName>
    </recommendedName>
</protein>
<evidence type="ECO:0000256" key="4">
    <source>
        <dbReference type="ARBA" id="ARBA00022737"/>
    </source>
</evidence>
<comment type="caution">
    <text evidence="10">The sequence shown here is derived from an EMBL/GenBank/DDBJ whole genome shotgun (WGS) entry which is preliminary data.</text>
</comment>
<keyword evidence="3" id="KW-0507">mRNA processing</keyword>
<proteinExistence type="inferred from homology"/>
<dbReference type="PROSITE" id="PS51375">
    <property type="entry name" value="PPR"/>
    <property type="match status" value="1"/>
</dbReference>
<evidence type="ECO:0000313" key="10">
    <source>
        <dbReference type="EMBL" id="KAL3228456.1"/>
    </source>
</evidence>
<dbReference type="EMBL" id="JBEVYD010000013">
    <property type="protein sequence ID" value="KAL3228456.1"/>
    <property type="molecule type" value="Genomic_DNA"/>
</dbReference>
<gene>
    <name evidence="10" type="ORF">RNJ44_02401</name>
</gene>
<dbReference type="Gene3D" id="1.25.40.10">
    <property type="entry name" value="Tetratricopeptide repeat domain"/>
    <property type="match status" value="2"/>
</dbReference>
<dbReference type="PANTHER" id="PTHR47936">
    <property type="entry name" value="PPR_LONG DOMAIN-CONTAINING PROTEIN"/>
    <property type="match status" value="1"/>
</dbReference>
<evidence type="ECO:0000256" key="6">
    <source>
        <dbReference type="ARBA" id="ARBA00044493"/>
    </source>
</evidence>
<evidence type="ECO:0000256" key="2">
    <source>
        <dbReference type="ARBA" id="ARBA00006192"/>
    </source>
</evidence>
<name>A0ABR4NLK3_9SACH</name>
<comment type="function">
    <text evidence="6">Regulates mitochondrial small subunit maturation by controlling 15S rRNA 5'-end processing. Localizes to the 5' precursor of the 15S rRNA in a position that is subsequently occupied by mS47 in the mature yeast mtSSU. Uses structure and sequence-specific RNA recognition, binding to a single-stranded region of the precursor and specifically recognizing bases -6 to -1. The exchange of Ccm1 for mS47 is coupled to the irreversible removal of precursor rRNA that is accompanied by conformational changes of the mitoribosomal proteins uS5m and mS26. These conformational changes signal completion of 5'-end rRNA processing through protection of the mature 5'-end of the 15S rRNA and stabilization of mS47. The removal of the 5' precursor together with the dissociation of Ccm1 may be catalyzed by the 5'-3' exoribonuclease Pet127. Involved in the specific removal of group I introns in mitochondrial encoded transcripts.</text>
</comment>
<sequence>MSVPVPVLTKGVAVRRGWYFADKAVKVLLQKESLSAEELETVSKHAVDAVRSHSLNGGNRRFIMRWMMRKGAFSEVVKVGLTYMKEGAKDKELIHCPMTLEEAKWFFRALVIMKDFDTLDSILPELISTNALSSPDLTRILIGSVCTELCALDEGLSKQYLIECMKRWPYWMKLLTGRADFSDTSKDLKLRATLVSVIPRLRTIGTSARQFLNPIREQHGPELCSEFISTLMTLVTKDYIPSVGHLPAKPPKQNKDGSPIKTTRVTVQVLWNYKVSHDLPINSNDLTRIMEKLTKENRYKQLVKIHQKYPEAQSDVKQFDLLLNAFSKTSDWASLQSQFNALFGVGKLPNADQYGLVMAALAMHGESESVDQLYQQLLRRGLLPNFTVLRAILEAKYRSGDYRGCFEHFELFDHYNCKPTSGTYTLMFKVYRELSDIDGALRLLRRLTNENKGIISEEHFMILIQLCSRFTNYSIAEELFTIMKTSYNIEPSARSISALMNVYIESKLYPKAIHIYTKYMKNRHRGEELSVMNSLLLCYIKLKKEKQAEQLIQDIARECKELDSHFFRNFLLYFIEIKKDIDSGKNLLFSLLEDANHVVNETHFERLMNAYDKRADNDAIVELYKKMNECNIPINSRILLYLIKASYRAHVSDGGNVPKFVAMLEETLSSVANGTLAIKYNKLHPSVFNWVFKTLSREKLTSKAIQLLDVYYKLFFKGDSPDKNRFDNQFITMKAKLVFHGECEQWEAFEDIFEDFLNRIEYAENQPSRTVENIKLRSLFNGLAIYRLRHLVATNQVEKVPEFIKYLESHNFIVENSFLNSAIMELFLDSRTIEFGLSLANDKLIHGFNLYNKRRHLVVNEYRYNTKSTSWLLEQIRKDKTKFRPMIYLKWSTYNNIFDSLDRYLNRFDLEEKEKLIVKYIDEHPYVMKNYLLKSRTNVKNWDLIEKRHKEYFFQLRDTKRVVLSSIF</sequence>
<keyword evidence="5" id="KW-0508">mRNA splicing</keyword>
<accession>A0ABR4NLK3</accession>
<evidence type="ECO:0000256" key="7">
    <source>
        <dbReference type="ARBA" id="ARBA00044511"/>
    </source>
</evidence>
<dbReference type="PANTHER" id="PTHR47936:SF1">
    <property type="entry name" value="PENTATRICOPEPTIDE REPEAT-CONTAINING PROTEIN GUN1, CHLOROPLASTIC"/>
    <property type="match status" value="1"/>
</dbReference>
<evidence type="ECO:0000256" key="1">
    <source>
        <dbReference type="ARBA" id="ARBA00004173"/>
    </source>
</evidence>
<comment type="similarity">
    <text evidence="2">Belongs to the CCM1 family.</text>
</comment>
<evidence type="ECO:0000256" key="3">
    <source>
        <dbReference type="ARBA" id="ARBA00022664"/>
    </source>
</evidence>
<evidence type="ECO:0000256" key="9">
    <source>
        <dbReference type="PROSITE-ProRule" id="PRU00708"/>
    </source>
</evidence>
<comment type="subcellular location">
    <subcellularLocation>
        <location evidence="1">Mitochondrion</location>
    </subcellularLocation>
</comment>
<evidence type="ECO:0000256" key="8">
    <source>
        <dbReference type="ARBA" id="ARBA00044527"/>
    </source>
</evidence>
<evidence type="ECO:0000313" key="11">
    <source>
        <dbReference type="Proteomes" id="UP001623330"/>
    </source>
</evidence>
<evidence type="ECO:0000256" key="5">
    <source>
        <dbReference type="ARBA" id="ARBA00023187"/>
    </source>
</evidence>
<dbReference type="InterPro" id="IPR002885">
    <property type="entry name" value="PPR_rpt"/>
</dbReference>
<comment type="subunit">
    <text evidence="7">Binds to mitochondrial small subunit 15S rRNA.</text>
</comment>
<feature type="repeat" description="PPR" evidence="9">
    <location>
        <begin position="350"/>
        <end position="384"/>
    </location>
</feature>
<dbReference type="InterPro" id="IPR011990">
    <property type="entry name" value="TPR-like_helical_dom_sf"/>
</dbReference>
<keyword evidence="11" id="KW-1185">Reference proteome</keyword>
<dbReference type="Proteomes" id="UP001623330">
    <property type="component" value="Unassembled WGS sequence"/>
</dbReference>
<organism evidence="10 11">
    <name type="scientific">Nakaseomyces bracarensis</name>
    <dbReference type="NCBI Taxonomy" id="273131"/>
    <lineage>
        <taxon>Eukaryota</taxon>
        <taxon>Fungi</taxon>
        <taxon>Dikarya</taxon>
        <taxon>Ascomycota</taxon>
        <taxon>Saccharomycotina</taxon>
        <taxon>Saccharomycetes</taxon>
        <taxon>Saccharomycetales</taxon>
        <taxon>Saccharomycetaceae</taxon>
        <taxon>Nakaseomyces</taxon>
    </lineage>
</organism>
<reference evidence="10 11" key="1">
    <citation type="submission" date="2024-05" db="EMBL/GenBank/DDBJ databases">
        <title>Long read based assembly of the Candida bracarensis genome reveals expanded adhesin content.</title>
        <authorList>
            <person name="Marcet-Houben M."/>
            <person name="Ksiezopolska E."/>
            <person name="Gabaldon T."/>
        </authorList>
    </citation>
    <scope>NUCLEOTIDE SEQUENCE [LARGE SCALE GENOMIC DNA]</scope>
    <source>
        <strain evidence="10 11">CBM6</strain>
    </source>
</reference>